<dbReference type="InterPro" id="IPR007438">
    <property type="entry name" value="DUF488"/>
</dbReference>
<reference evidence="1 2" key="1">
    <citation type="submission" date="2019-02" db="EMBL/GenBank/DDBJ databases">
        <title>Deep-cultivation of Planctomycetes and their phenomic and genomic characterization uncovers novel biology.</title>
        <authorList>
            <person name="Wiegand S."/>
            <person name="Jogler M."/>
            <person name="Boedeker C."/>
            <person name="Pinto D."/>
            <person name="Vollmers J."/>
            <person name="Rivas-Marin E."/>
            <person name="Kohn T."/>
            <person name="Peeters S.H."/>
            <person name="Heuer A."/>
            <person name="Rast P."/>
            <person name="Oberbeckmann S."/>
            <person name="Bunk B."/>
            <person name="Jeske O."/>
            <person name="Meyerdierks A."/>
            <person name="Storesund J.E."/>
            <person name="Kallscheuer N."/>
            <person name="Luecker S."/>
            <person name="Lage O.M."/>
            <person name="Pohl T."/>
            <person name="Merkel B.J."/>
            <person name="Hornburger P."/>
            <person name="Mueller R.-W."/>
            <person name="Bruemmer F."/>
            <person name="Labrenz M."/>
            <person name="Spormann A.M."/>
            <person name="Op den Camp H."/>
            <person name="Overmann J."/>
            <person name="Amann R."/>
            <person name="Jetten M.S.M."/>
            <person name="Mascher T."/>
            <person name="Medema M.H."/>
            <person name="Devos D.P."/>
            <person name="Kaster A.-K."/>
            <person name="Ovreas L."/>
            <person name="Rohde M."/>
            <person name="Galperin M.Y."/>
            <person name="Jogler C."/>
        </authorList>
    </citation>
    <scope>NUCLEOTIDE SEQUENCE [LARGE SCALE GENOMIC DNA]</scope>
    <source>
        <strain evidence="1 2">V6</strain>
    </source>
</reference>
<proteinExistence type="predicted"/>
<organism evidence="1 2">
    <name type="scientific">Gimesia chilikensis</name>
    <dbReference type="NCBI Taxonomy" id="2605989"/>
    <lineage>
        <taxon>Bacteria</taxon>
        <taxon>Pseudomonadati</taxon>
        <taxon>Planctomycetota</taxon>
        <taxon>Planctomycetia</taxon>
        <taxon>Planctomycetales</taxon>
        <taxon>Planctomycetaceae</taxon>
        <taxon>Gimesia</taxon>
    </lineage>
</organism>
<evidence type="ECO:0008006" key="3">
    <source>
        <dbReference type="Google" id="ProtNLM"/>
    </source>
</evidence>
<accession>A0A517WKC6</accession>
<dbReference type="Pfam" id="PF04343">
    <property type="entry name" value="DUF488"/>
    <property type="match status" value="1"/>
</dbReference>
<evidence type="ECO:0000313" key="2">
    <source>
        <dbReference type="Proteomes" id="UP000320722"/>
    </source>
</evidence>
<dbReference type="EMBL" id="CP036347">
    <property type="protein sequence ID" value="QDU05716.1"/>
    <property type="molecule type" value="Genomic_DNA"/>
</dbReference>
<evidence type="ECO:0000313" key="1">
    <source>
        <dbReference type="EMBL" id="QDU05716.1"/>
    </source>
</evidence>
<dbReference type="AlphaFoldDB" id="A0A517WKC6"/>
<name>A0A517WKC6_9PLAN</name>
<dbReference type="PANTHER" id="PTHR39337">
    <property type="entry name" value="BLR5642 PROTEIN"/>
    <property type="match status" value="1"/>
</dbReference>
<dbReference type="Proteomes" id="UP000320722">
    <property type="component" value="Chromosome"/>
</dbReference>
<protein>
    <recommendedName>
        <fullName evidence="3">DUF488 domain-containing protein</fullName>
    </recommendedName>
</protein>
<gene>
    <name evidence="1" type="ORF">V6x_54570</name>
</gene>
<dbReference type="RefSeq" id="WP_145044245.1">
    <property type="nucleotide sequence ID" value="NZ_CP036347.1"/>
</dbReference>
<dbReference type="PANTHER" id="PTHR39337:SF1">
    <property type="entry name" value="BLR5642 PROTEIN"/>
    <property type="match status" value="1"/>
</dbReference>
<sequence length="208" mass="23819">MSELSILFTIGHSTRTLDQFVSLLKQNEIDAVADVRSSPFSRHMAHFNRDALRESLKAHGILYVFLGDELGARREERECYVEGVAKYELIEKTTAFAEGLERIRRGASKFRIAIMCAEKDPLTCHRTILVARALRDEYELRHIVTENKVLSQEELEQELLALWNMSHPKLFQQPGEILEEAYRKQSDEIAYVVPKDESTTGGQVTAHD</sequence>